<dbReference type="GO" id="GO:0015297">
    <property type="term" value="F:antiporter activity"/>
    <property type="evidence" value="ECO:0007669"/>
    <property type="project" value="UniProtKB-KW"/>
</dbReference>
<evidence type="ECO:0000256" key="9">
    <source>
        <dbReference type="ARBA" id="ARBA00022989"/>
    </source>
</evidence>
<dbReference type="GO" id="GO:0006811">
    <property type="term" value="P:monoatomic ion transport"/>
    <property type="evidence" value="ECO:0007669"/>
    <property type="project" value="UniProtKB-KW"/>
</dbReference>
<feature type="transmembrane region" description="Helical" evidence="13">
    <location>
        <begin position="364"/>
        <end position="384"/>
    </location>
</feature>
<feature type="transmembrane region" description="Helical" evidence="13">
    <location>
        <begin position="199"/>
        <end position="221"/>
    </location>
</feature>
<dbReference type="NCBIfam" id="TIGR00797">
    <property type="entry name" value="matE"/>
    <property type="match status" value="1"/>
</dbReference>
<feature type="transmembrane region" description="Helical" evidence="13">
    <location>
        <begin position="173"/>
        <end position="193"/>
    </location>
</feature>
<comment type="similarity">
    <text evidence="3">Belongs to the multi antimicrobial extrusion (MATE) (TC 2.A.66.1) family.</text>
</comment>
<evidence type="ECO:0000313" key="14">
    <source>
        <dbReference type="EMBL" id="QMW81449.1"/>
    </source>
</evidence>
<keyword evidence="11 13" id="KW-0472">Membrane</keyword>
<dbReference type="PANTHER" id="PTHR43298:SF2">
    <property type="entry name" value="FMN_FAD EXPORTER YEEO-RELATED"/>
    <property type="match status" value="1"/>
</dbReference>
<dbReference type="CDD" id="cd13138">
    <property type="entry name" value="MATE_yoeA_like"/>
    <property type="match status" value="1"/>
</dbReference>
<evidence type="ECO:0000256" key="13">
    <source>
        <dbReference type="SAM" id="Phobius"/>
    </source>
</evidence>
<organism evidence="14 15">
    <name type="scientific">Blautia producta</name>
    <dbReference type="NCBI Taxonomy" id="33035"/>
    <lineage>
        <taxon>Bacteria</taxon>
        <taxon>Bacillati</taxon>
        <taxon>Bacillota</taxon>
        <taxon>Clostridia</taxon>
        <taxon>Lachnospirales</taxon>
        <taxon>Lachnospiraceae</taxon>
        <taxon>Blautia</taxon>
    </lineage>
</organism>
<evidence type="ECO:0000256" key="1">
    <source>
        <dbReference type="ARBA" id="ARBA00003408"/>
    </source>
</evidence>
<protein>
    <recommendedName>
        <fullName evidence="4">Probable multidrug resistance protein NorM</fullName>
    </recommendedName>
    <alternativeName>
        <fullName evidence="12">Multidrug-efflux transporter</fullName>
    </alternativeName>
</protein>
<keyword evidence="5" id="KW-0813">Transport</keyword>
<sequence>MGGQLKKLFGPVDMTEGKPWEKIVAFTVPLIIGNIAQQLYNTVDSIIVGRYVGDNALAAVGSAGPILNLLLVLFIGISVGSSVMVSQYFGAKEREELSATIGSCITLTAIASVIIMALAPFVIMPMLELLHTPDTIIDWCNSYLRILFIGIAGVAYYNILSGILRGLGDSVSALLYLLVATVLNIILDLWFVAGLGLGVPGVALATAIAQAVSAILCMWKLTRMKDVFDFKLHYLKMKKNHAVNIIRLGLPSGLTQAIFSMAMVIVQSLTNSFGEMFIAANVIVMRVDGFAMMPNFSFGTTMTTYAGQNVGANSYDRVEKGARQGTLIAAGTSAVITALILLFGRNLMGIFTSTSELVDLSMRLMCILAAGYIAMAVTQSLSGVMRGAGDTMTPMWISIITTVLIRVPLAYGISWATRTPELPNGRSECIFISLLVSWLLGAVVTWYFYGRGKWKTKALAAAEK</sequence>
<feature type="transmembrane region" description="Helical" evidence="13">
    <location>
        <begin position="66"/>
        <end position="85"/>
    </location>
</feature>
<reference evidence="14 15" key="1">
    <citation type="submission" date="2019-04" db="EMBL/GenBank/DDBJ databases">
        <authorList>
            <person name="Schori C."/>
            <person name="Ahrens C."/>
        </authorList>
    </citation>
    <scope>NUCLEOTIDE SEQUENCE [LARGE SCALE GENOMIC DNA]</scope>
    <source>
        <strain evidence="14 15">DSM 2950</strain>
    </source>
</reference>
<keyword evidence="6" id="KW-0050">Antiport</keyword>
<dbReference type="AlphaFoldDB" id="A0A7G5N3K6"/>
<evidence type="ECO:0000313" key="15">
    <source>
        <dbReference type="Proteomes" id="UP000515789"/>
    </source>
</evidence>
<dbReference type="InterPro" id="IPR002528">
    <property type="entry name" value="MATE_fam"/>
</dbReference>
<keyword evidence="8 13" id="KW-0812">Transmembrane</keyword>
<dbReference type="InterPro" id="IPR050222">
    <property type="entry name" value="MATE_MdtK"/>
</dbReference>
<evidence type="ECO:0000256" key="7">
    <source>
        <dbReference type="ARBA" id="ARBA00022475"/>
    </source>
</evidence>
<dbReference type="Proteomes" id="UP000515789">
    <property type="component" value="Chromosome"/>
</dbReference>
<keyword evidence="7" id="KW-1003">Cell membrane</keyword>
<dbReference type="PIRSF" id="PIRSF006603">
    <property type="entry name" value="DinF"/>
    <property type="match status" value="1"/>
</dbReference>
<evidence type="ECO:0000256" key="8">
    <source>
        <dbReference type="ARBA" id="ARBA00022692"/>
    </source>
</evidence>
<dbReference type="InterPro" id="IPR048279">
    <property type="entry name" value="MdtK-like"/>
</dbReference>
<comment type="function">
    <text evidence="1">Multidrug efflux pump.</text>
</comment>
<evidence type="ECO:0000256" key="10">
    <source>
        <dbReference type="ARBA" id="ARBA00023065"/>
    </source>
</evidence>
<evidence type="ECO:0000256" key="4">
    <source>
        <dbReference type="ARBA" id="ARBA00020268"/>
    </source>
</evidence>
<feature type="transmembrane region" description="Helical" evidence="13">
    <location>
        <begin position="143"/>
        <end position="161"/>
    </location>
</feature>
<comment type="subcellular location">
    <subcellularLocation>
        <location evidence="2">Cell membrane</location>
        <topology evidence="2">Multi-pass membrane protein</topology>
    </subcellularLocation>
</comment>
<dbReference type="Pfam" id="PF01554">
    <property type="entry name" value="MatE"/>
    <property type="match status" value="2"/>
</dbReference>
<dbReference type="PANTHER" id="PTHR43298">
    <property type="entry name" value="MULTIDRUG RESISTANCE PROTEIN NORM-RELATED"/>
    <property type="match status" value="1"/>
</dbReference>
<evidence type="ECO:0000256" key="2">
    <source>
        <dbReference type="ARBA" id="ARBA00004651"/>
    </source>
</evidence>
<evidence type="ECO:0000256" key="3">
    <source>
        <dbReference type="ARBA" id="ARBA00010199"/>
    </source>
</evidence>
<dbReference type="GO" id="GO:0005886">
    <property type="term" value="C:plasma membrane"/>
    <property type="evidence" value="ECO:0007669"/>
    <property type="project" value="UniProtKB-SubCell"/>
</dbReference>
<feature type="transmembrane region" description="Helical" evidence="13">
    <location>
        <begin position="429"/>
        <end position="449"/>
    </location>
</feature>
<evidence type="ECO:0000256" key="5">
    <source>
        <dbReference type="ARBA" id="ARBA00022448"/>
    </source>
</evidence>
<accession>A0A7G5N3K6</accession>
<keyword evidence="9 13" id="KW-1133">Transmembrane helix</keyword>
<proteinExistence type="inferred from homology"/>
<gene>
    <name evidence="14" type="ORF">E5259_16430</name>
</gene>
<evidence type="ECO:0000256" key="12">
    <source>
        <dbReference type="ARBA" id="ARBA00031636"/>
    </source>
</evidence>
<keyword evidence="10" id="KW-0406">Ion transport</keyword>
<name>A0A7G5N3K6_9FIRM</name>
<evidence type="ECO:0000256" key="6">
    <source>
        <dbReference type="ARBA" id="ARBA00022449"/>
    </source>
</evidence>
<dbReference type="EMBL" id="CP039126">
    <property type="protein sequence ID" value="QMW81449.1"/>
    <property type="molecule type" value="Genomic_DNA"/>
</dbReference>
<feature type="transmembrane region" description="Helical" evidence="13">
    <location>
        <begin position="97"/>
        <end position="123"/>
    </location>
</feature>
<feature type="transmembrane region" description="Helical" evidence="13">
    <location>
        <begin position="325"/>
        <end position="343"/>
    </location>
</feature>
<evidence type="ECO:0000256" key="11">
    <source>
        <dbReference type="ARBA" id="ARBA00023136"/>
    </source>
</evidence>
<feature type="transmembrane region" description="Helical" evidence="13">
    <location>
        <begin position="242"/>
        <end position="266"/>
    </location>
</feature>
<dbReference type="GO" id="GO:0042910">
    <property type="term" value="F:xenobiotic transmembrane transporter activity"/>
    <property type="evidence" value="ECO:0007669"/>
    <property type="project" value="InterPro"/>
</dbReference>
<dbReference type="RefSeq" id="WP_026255426.1">
    <property type="nucleotide sequence ID" value="NZ_JANFXL010000012.1"/>
</dbReference>
<feature type="transmembrane region" description="Helical" evidence="13">
    <location>
        <begin position="396"/>
        <end position="417"/>
    </location>
</feature>